<dbReference type="OrthoDB" id="329419at2"/>
<dbReference type="KEGG" id="salm:D0Y50_15610"/>
<proteinExistence type="predicted"/>
<keyword evidence="3" id="KW-1185">Reference proteome</keyword>
<accession>A0A346NQ54</accession>
<feature type="region of interest" description="Disordered" evidence="1">
    <location>
        <begin position="42"/>
        <end position="66"/>
    </location>
</feature>
<dbReference type="InterPro" id="IPR019291">
    <property type="entry name" value="Host_attachment_protein"/>
</dbReference>
<evidence type="ECO:0000313" key="2">
    <source>
        <dbReference type="EMBL" id="AXR07661.1"/>
    </source>
</evidence>
<name>A0A346NQ54_9ALTE</name>
<dbReference type="Proteomes" id="UP000262073">
    <property type="component" value="Chromosome"/>
</dbReference>
<gene>
    <name evidence="2" type="ORF">D0Y50_15610</name>
</gene>
<reference evidence="2 3" key="1">
    <citation type="submission" date="2018-08" db="EMBL/GenBank/DDBJ databases">
        <title>Salinimonas sediminis sp. nov., a piezophilic bacterium isolated from a deep-sea sediment sample from the New Britain Trench.</title>
        <authorList>
            <person name="Cao J."/>
        </authorList>
    </citation>
    <scope>NUCLEOTIDE SEQUENCE [LARGE SCALE GENOMIC DNA]</scope>
    <source>
        <strain evidence="2 3">N102</strain>
    </source>
</reference>
<sequence>MLGKSYLVVANQSEAKIFIESDNATSLEPVVVLINDDGREHDSDLVTDRPGATAPPGSNGHGTNTFSRKDAAQIEADRFANTVTDWLDKRRSAEKIYHINIIAEAGFLGKLRNHMSKHVADLVNKTVNKDVVREDEQVWLDYIRQA</sequence>
<dbReference type="Pfam" id="PF10116">
    <property type="entry name" value="Host_attach"/>
    <property type="match status" value="1"/>
</dbReference>
<dbReference type="AlphaFoldDB" id="A0A346NQ54"/>
<dbReference type="EMBL" id="CP031769">
    <property type="protein sequence ID" value="AXR07661.1"/>
    <property type="molecule type" value="Genomic_DNA"/>
</dbReference>
<organism evidence="2 3">
    <name type="scientific">Salinimonas sediminis</name>
    <dbReference type="NCBI Taxonomy" id="2303538"/>
    <lineage>
        <taxon>Bacteria</taxon>
        <taxon>Pseudomonadati</taxon>
        <taxon>Pseudomonadota</taxon>
        <taxon>Gammaproteobacteria</taxon>
        <taxon>Alteromonadales</taxon>
        <taxon>Alteromonadaceae</taxon>
        <taxon>Alteromonas/Salinimonas group</taxon>
        <taxon>Salinimonas</taxon>
    </lineage>
</organism>
<evidence type="ECO:0000256" key="1">
    <source>
        <dbReference type="SAM" id="MobiDB-lite"/>
    </source>
</evidence>
<evidence type="ECO:0000313" key="3">
    <source>
        <dbReference type="Proteomes" id="UP000262073"/>
    </source>
</evidence>
<protein>
    <submittedName>
        <fullName evidence="2">Host attachment protein</fullName>
    </submittedName>
</protein>
<dbReference type="RefSeq" id="WP_108567336.1">
    <property type="nucleotide sequence ID" value="NZ_CP031769.1"/>
</dbReference>